<dbReference type="Gene3D" id="3.30.420.40">
    <property type="match status" value="2"/>
</dbReference>
<accession>A0A1C6IDS7</accession>
<evidence type="ECO:0000256" key="3">
    <source>
        <dbReference type="ARBA" id="ARBA00022629"/>
    </source>
</evidence>
<organism evidence="4">
    <name type="scientific">uncultured Anaerotruncus sp</name>
    <dbReference type="NCBI Taxonomy" id="905011"/>
    <lineage>
        <taxon>Bacteria</taxon>
        <taxon>Bacillati</taxon>
        <taxon>Bacillota</taxon>
        <taxon>Clostridia</taxon>
        <taxon>Eubacteriales</taxon>
        <taxon>Oscillospiraceae</taxon>
        <taxon>Anaerotruncus</taxon>
        <taxon>environmental samples</taxon>
    </lineage>
</organism>
<dbReference type="SUPFAM" id="SSF53067">
    <property type="entry name" value="Actin-like ATPase domain"/>
    <property type="match status" value="1"/>
</dbReference>
<dbReference type="SUPFAM" id="SSF46785">
    <property type="entry name" value="Winged helix' DNA-binding domain"/>
    <property type="match status" value="1"/>
</dbReference>
<dbReference type="EMBL" id="FMHG01000001">
    <property type="protein sequence ID" value="SCJ68017.1"/>
    <property type="molecule type" value="Genomic_DNA"/>
</dbReference>
<dbReference type="InterPro" id="IPR036390">
    <property type="entry name" value="WH_DNA-bd_sf"/>
</dbReference>
<sequence length="412" mass="43995">MSGRWSFLDSTDIKRPKLGSNATDIQQQNRALLVRLVRQYSGCSRAQLAKMSGLTQATVTKIVADLLAMDILQESGRQSAQRGRRATSLQVRSDRFLVLGIKLARTSFAAGVFDISGQLYEQVQGPLNPGRGPDRALRSIQKAAQKLKSLYPVRAVGVALPGPYFRRAGKIGLMTGFPGWEKVDLHAAFARMFALPVFLEHDAKAGALAEWYFGGHKPDEVLLYFLAGEGIGAGIISQQGVFVGSQGIAGEIGHMSIDYDGRPCSCGSRGCLERYCSSLALVADVQKELCRGAASCLKDVQPLTPQAVFGAAAQGDMLAQQAVDTAADYMGYGLANLVSAYDPGRIIIGQTMALGGQRLLSRVRAVLQQRLLPQVYTCLKVELSALPDAILSGAAATATDQILKDPAAFAGS</sequence>
<dbReference type="InterPro" id="IPR043129">
    <property type="entry name" value="ATPase_NBD"/>
</dbReference>
<dbReference type="PANTHER" id="PTHR18964">
    <property type="entry name" value="ROK (REPRESSOR, ORF, KINASE) FAMILY"/>
    <property type="match status" value="1"/>
</dbReference>
<comment type="similarity">
    <text evidence="2">Belongs to the ROK (NagC/XylR) family.</text>
</comment>
<name>A0A1C6IDS7_9FIRM</name>
<keyword evidence="3" id="KW-0119">Carbohydrate metabolism</keyword>
<gene>
    <name evidence="4" type="primary">mlc</name>
    <name evidence="4" type="ORF">SAMEA3545359_01397</name>
</gene>
<evidence type="ECO:0000256" key="2">
    <source>
        <dbReference type="ARBA" id="ARBA00006479"/>
    </source>
</evidence>
<comment type="function">
    <text evidence="1">Transcriptional repressor of xylose-utilizing enzymes.</text>
</comment>
<dbReference type="AlphaFoldDB" id="A0A1C6IDS7"/>
<dbReference type="Gene3D" id="1.10.10.10">
    <property type="entry name" value="Winged helix-like DNA-binding domain superfamily/Winged helix DNA-binding domain"/>
    <property type="match status" value="1"/>
</dbReference>
<dbReference type="PANTHER" id="PTHR18964:SF149">
    <property type="entry name" value="BIFUNCTIONAL UDP-N-ACETYLGLUCOSAMINE 2-EPIMERASE_N-ACETYLMANNOSAMINE KINASE"/>
    <property type="match status" value="1"/>
</dbReference>
<dbReference type="InterPro" id="IPR000600">
    <property type="entry name" value="ROK"/>
</dbReference>
<keyword evidence="3" id="KW-0859">Xylose metabolism</keyword>
<protein>
    <submittedName>
        <fullName evidence="4">Making large colonies protein</fullName>
    </submittedName>
</protein>
<dbReference type="GO" id="GO:0042732">
    <property type="term" value="P:D-xylose metabolic process"/>
    <property type="evidence" value="ECO:0007669"/>
    <property type="project" value="UniProtKB-KW"/>
</dbReference>
<proteinExistence type="inferred from homology"/>
<evidence type="ECO:0000313" key="4">
    <source>
        <dbReference type="EMBL" id="SCJ68017.1"/>
    </source>
</evidence>
<dbReference type="Pfam" id="PF00480">
    <property type="entry name" value="ROK"/>
    <property type="match status" value="1"/>
</dbReference>
<evidence type="ECO:0000256" key="1">
    <source>
        <dbReference type="ARBA" id="ARBA00002486"/>
    </source>
</evidence>
<reference evidence="4" key="1">
    <citation type="submission" date="2015-09" db="EMBL/GenBank/DDBJ databases">
        <authorList>
            <consortium name="Pathogen Informatics"/>
        </authorList>
    </citation>
    <scope>NUCLEOTIDE SEQUENCE</scope>
    <source>
        <strain evidence="4">2789STDY5834896</strain>
    </source>
</reference>
<dbReference type="InterPro" id="IPR036388">
    <property type="entry name" value="WH-like_DNA-bd_sf"/>
</dbReference>